<feature type="transmembrane region" description="Helical" evidence="2">
    <location>
        <begin position="378"/>
        <end position="399"/>
    </location>
</feature>
<feature type="region of interest" description="Disordered" evidence="1">
    <location>
        <begin position="75"/>
        <end position="131"/>
    </location>
</feature>
<keyword evidence="2" id="KW-0812">Transmembrane</keyword>
<sequence length="454" mass="50229">MPLITKHHFNSGQSLAMMRNHWSEADQKDNNLGHPEIRTSTEKFRNEAQKKPGIATDSADFAYVDAAGAGQEAATRSSASSLRSLPPSQLQFGNSASDGSRAWTAAGIEPNTGHKSPATYGTAGDNTDAARLDRPFPLSRRAETLVFRREPDLVDTAKAQVGLPPLNVDDPGVWLVNHHRDELVQKIGDDPAGPTKKHRVYKAHAGLAFSGLLPRFLDIGFAKNSKSQDEESVGEHRDVSQSGDPPRYRVSFAEMQRMHLRKLQIKLVKHAVYMYKDGREAANPTWENDLAEYIQGLKDYDYMTECSKHPQDFFLATGERNIDRYVINKVIRQAAGTAEELRAQEMQQTTRVEQVTNDSAPIGGTRGEKTRLQRARDFWDRFLLAAIGAALLLGPMWLMVLHKTLYTGLVTTTVCVAVFGLVASWRLDKPNDVLSATAAYAAVLVVFVGLTNTD</sequence>
<feature type="domain" description="DUF6594" evidence="3">
    <location>
        <begin position="288"/>
        <end position="445"/>
    </location>
</feature>
<feature type="compositionally biased region" description="Basic and acidic residues" evidence="1">
    <location>
        <begin position="227"/>
        <end position="239"/>
    </location>
</feature>
<evidence type="ECO:0000256" key="2">
    <source>
        <dbReference type="SAM" id="Phobius"/>
    </source>
</evidence>
<organism evidence="4 5">
    <name type="scientific">Diaporthe eres</name>
    <name type="common">Phomopsis oblonga</name>
    <dbReference type="NCBI Taxonomy" id="83184"/>
    <lineage>
        <taxon>Eukaryota</taxon>
        <taxon>Fungi</taxon>
        <taxon>Dikarya</taxon>
        <taxon>Ascomycota</taxon>
        <taxon>Pezizomycotina</taxon>
        <taxon>Sordariomycetes</taxon>
        <taxon>Sordariomycetidae</taxon>
        <taxon>Diaporthales</taxon>
        <taxon>Diaporthaceae</taxon>
        <taxon>Diaporthe</taxon>
        <taxon>Diaporthe eres species complex</taxon>
    </lineage>
</organism>
<keyword evidence="2" id="KW-0472">Membrane</keyword>
<comment type="caution">
    <text evidence="4">The sequence shown here is derived from an EMBL/GenBank/DDBJ whole genome shotgun (WGS) entry which is preliminary data.</text>
</comment>
<proteinExistence type="predicted"/>
<reference evidence="4 5" key="1">
    <citation type="submission" date="2024-02" db="EMBL/GenBank/DDBJ databases">
        <title>De novo assembly and annotation of 12 fungi associated with fruit tree decline syndrome in Ontario, Canada.</title>
        <authorList>
            <person name="Sulman M."/>
            <person name="Ellouze W."/>
            <person name="Ilyukhin E."/>
        </authorList>
    </citation>
    <scope>NUCLEOTIDE SEQUENCE [LARGE SCALE GENOMIC DNA]</scope>
    <source>
        <strain evidence="4 5">M169</strain>
    </source>
</reference>
<dbReference type="Pfam" id="PF20237">
    <property type="entry name" value="DUF6594"/>
    <property type="match status" value="1"/>
</dbReference>
<protein>
    <recommendedName>
        <fullName evidence="3">DUF6594 domain-containing protein</fullName>
    </recommendedName>
</protein>
<keyword evidence="5" id="KW-1185">Reference proteome</keyword>
<keyword evidence="2" id="KW-1133">Transmembrane helix</keyword>
<feature type="compositionally biased region" description="Low complexity" evidence="1">
    <location>
        <begin position="75"/>
        <end position="91"/>
    </location>
</feature>
<feature type="transmembrane region" description="Helical" evidence="2">
    <location>
        <begin position="432"/>
        <end position="450"/>
    </location>
</feature>
<feature type="region of interest" description="Disordered" evidence="1">
    <location>
        <begin position="227"/>
        <end position="247"/>
    </location>
</feature>
<evidence type="ECO:0000313" key="5">
    <source>
        <dbReference type="Proteomes" id="UP001430848"/>
    </source>
</evidence>
<dbReference type="EMBL" id="JAKNSF020000005">
    <property type="protein sequence ID" value="KAK7738918.1"/>
    <property type="molecule type" value="Genomic_DNA"/>
</dbReference>
<accession>A0ABR1PKS9</accession>
<feature type="transmembrane region" description="Helical" evidence="2">
    <location>
        <begin position="405"/>
        <end position="425"/>
    </location>
</feature>
<gene>
    <name evidence="4" type="ORF">SLS63_002255</name>
</gene>
<evidence type="ECO:0000259" key="3">
    <source>
        <dbReference type="Pfam" id="PF20237"/>
    </source>
</evidence>
<evidence type="ECO:0000256" key="1">
    <source>
        <dbReference type="SAM" id="MobiDB-lite"/>
    </source>
</evidence>
<dbReference type="Proteomes" id="UP001430848">
    <property type="component" value="Unassembled WGS sequence"/>
</dbReference>
<dbReference type="InterPro" id="IPR046529">
    <property type="entry name" value="DUF6594"/>
</dbReference>
<evidence type="ECO:0000313" key="4">
    <source>
        <dbReference type="EMBL" id="KAK7738918.1"/>
    </source>
</evidence>
<name>A0ABR1PKS9_DIAER</name>